<dbReference type="SMART" id="SM00324">
    <property type="entry name" value="RhoGAP"/>
    <property type="match status" value="1"/>
</dbReference>
<dbReference type="SUPFAM" id="SSF46785">
    <property type="entry name" value="Winged helix' DNA-binding domain"/>
    <property type="match status" value="1"/>
</dbReference>
<dbReference type="Proteomes" id="UP000053611">
    <property type="component" value="Unassembled WGS sequence"/>
</dbReference>
<dbReference type="EMBL" id="KQ087189">
    <property type="protein sequence ID" value="KLT44070.1"/>
    <property type="molecule type" value="Genomic_DNA"/>
</dbReference>
<feature type="domain" description="DEP" evidence="2">
    <location>
        <begin position="358"/>
        <end position="436"/>
    </location>
</feature>
<dbReference type="InterPro" id="IPR008936">
    <property type="entry name" value="Rho_GTPase_activation_prot"/>
</dbReference>
<dbReference type="STRING" id="879819.A0A0J0XSN7"/>
<dbReference type="Pfam" id="PF00620">
    <property type="entry name" value="RhoGAP"/>
    <property type="match status" value="1"/>
</dbReference>
<evidence type="ECO:0000259" key="3">
    <source>
        <dbReference type="PROSITE" id="PS50238"/>
    </source>
</evidence>
<dbReference type="Gene3D" id="1.10.555.10">
    <property type="entry name" value="Rho GTPase activation protein"/>
    <property type="match status" value="1"/>
</dbReference>
<dbReference type="SUPFAM" id="SSF48350">
    <property type="entry name" value="GTPase activation domain, GAP"/>
    <property type="match status" value="1"/>
</dbReference>
<dbReference type="InterPro" id="IPR027267">
    <property type="entry name" value="AH/BAR_dom_sf"/>
</dbReference>
<feature type="compositionally biased region" description="Basic and acidic residues" evidence="1">
    <location>
        <begin position="241"/>
        <end position="253"/>
    </location>
</feature>
<name>A0A0J0XSN7_9TREE</name>
<dbReference type="GO" id="GO:0005096">
    <property type="term" value="F:GTPase activator activity"/>
    <property type="evidence" value="ECO:0007669"/>
    <property type="project" value="TreeGrafter"/>
</dbReference>
<dbReference type="SUPFAM" id="SSF103657">
    <property type="entry name" value="BAR/IMD domain-like"/>
    <property type="match status" value="1"/>
</dbReference>
<proteinExistence type="predicted"/>
<feature type="compositionally biased region" description="Polar residues" evidence="1">
    <location>
        <begin position="1046"/>
        <end position="1058"/>
    </location>
</feature>
<dbReference type="GO" id="GO:0005737">
    <property type="term" value="C:cytoplasm"/>
    <property type="evidence" value="ECO:0007669"/>
    <property type="project" value="TreeGrafter"/>
</dbReference>
<reference evidence="4 5" key="1">
    <citation type="submission" date="2015-03" db="EMBL/GenBank/DDBJ databases">
        <title>Genomics and transcriptomics of the oil-accumulating basidiomycete yeast T. oleaginosus allow insights into substrate utilization and the diverse evolutionary trajectories of mating systems in fungi.</title>
        <authorList>
            <consortium name="DOE Joint Genome Institute"/>
            <person name="Kourist R."/>
            <person name="Kracht O."/>
            <person name="Bracharz F."/>
            <person name="Lipzen A."/>
            <person name="Nolan M."/>
            <person name="Ohm R."/>
            <person name="Grigoriev I."/>
            <person name="Sun S."/>
            <person name="Heitman J."/>
            <person name="Bruck T."/>
            <person name="Nowrousian M."/>
        </authorList>
    </citation>
    <scope>NUCLEOTIDE SEQUENCE [LARGE SCALE GENOMIC DNA]</scope>
    <source>
        <strain evidence="4 5">IBC0246</strain>
    </source>
</reference>
<dbReference type="GO" id="GO:0007264">
    <property type="term" value="P:small GTPase-mediated signal transduction"/>
    <property type="evidence" value="ECO:0007669"/>
    <property type="project" value="TreeGrafter"/>
</dbReference>
<dbReference type="InterPro" id="IPR000591">
    <property type="entry name" value="DEP_dom"/>
</dbReference>
<dbReference type="InterPro" id="IPR000198">
    <property type="entry name" value="RhoGAP_dom"/>
</dbReference>
<keyword evidence="5" id="KW-1185">Reference proteome</keyword>
<evidence type="ECO:0000313" key="5">
    <source>
        <dbReference type="Proteomes" id="UP000053611"/>
    </source>
</evidence>
<dbReference type="PANTHER" id="PTHR23065">
    <property type="entry name" value="PROLINE-SERINE-THREONINE PHOSPHATASE INTERACTING PROTEIN 1"/>
    <property type="match status" value="1"/>
</dbReference>
<dbReference type="PANTHER" id="PTHR23065:SF17">
    <property type="entry name" value="RHO-GTPASE-ACTIVATING PROTEIN RGD2"/>
    <property type="match status" value="1"/>
</dbReference>
<dbReference type="GO" id="GO:0007010">
    <property type="term" value="P:cytoskeleton organization"/>
    <property type="evidence" value="ECO:0007669"/>
    <property type="project" value="TreeGrafter"/>
</dbReference>
<feature type="compositionally biased region" description="Low complexity" evidence="1">
    <location>
        <begin position="945"/>
        <end position="964"/>
    </location>
</feature>
<feature type="compositionally biased region" description="Low complexity" evidence="1">
    <location>
        <begin position="208"/>
        <end position="227"/>
    </location>
</feature>
<dbReference type="Gene3D" id="1.20.1270.60">
    <property type="entry name" value="Arfaptin homology (AH) domain/BAR domain"/>
    <property type="match status" value="2"/>
</dbReference>
<sequence length="1092" mass="117934">MAPAAPITLPSTFFNSFWSPDYRTGLDTLFRQLEAGTIENNEVADFIEAQARAHHSLAAALLEPHVSPSTNSTSSLQHTLLSLRGASMGRGEAHRALAMELQEHILVPFNGWKARHEDRVETARDDMLGKGGLVASWEKEVNKLMSLRQAYTNKMRLADESEDDAQFAPATASLKSPDAYTKSPPPKHAGLKRSGTVADRISEKLRNASSGSHSRSSSVASQSAISPSDKDLPPPPPPLAQKEEEEKKVERPKSPSGSVKTPPPKLQIGERPADVGSPSSPTHEDAFIPPTDPNGRPKMSNEEPASAVDEKGNNEFILLSGMALAPRAFKALLGRFDQYLSTHAAPGSEQAQSSELSTRQALASRQKSSILGTYEKTFSGEELVSWLSHNLEGLGGEWDRCVDAGDELLRMGHLSRVGVVGNGFEPEDDVFFVLKLDPSESTGVSVAGLRKNLSTYASSGYNYAASNAPAARQYANNNFSNLQTSISSFSLPAVPSPSSAALPSWAKSYLPAAISSNEPAHIRLRHEANRANEAYHAGVSEAEARRLEMEERIERGLRNWERWERERLGVIRSILKHYEVALAKLPKRLAQGDEATALAVETYNPEADLKALIEGSRTGPFRPRPHIYESVESEVPDVNFGIDLRRWSGETGWKSLINAPQRAKDAIPDVLEGLLTAIGVMGASLPDDERRKAWIYEVPLEETHMLRNAINHSQLRVDEVSTIAQKFNLPTVCGVVKLWLLELNPPVLGWEGWEDAKAIYPSVGADLERDMTSAVTSVVSRLPASQLFTLNAIIKHWKDLVDGTKTEEPAELYIKKLSLSIGRCVLRPQYETELTIQDRTPGLFLEDLLEHYSNVFPKLLEEKRNQQERVMPVRKRTALVDQRISRSSLGGNTDPQAVLLQQQRAAHGEAPQQPGAPAGPSASDVGQQIPPSSGPPIRPVPVPAPVSSSAPAAAPSVAPTAAPANLGYGPPPMASPPGSDDESGRPPHMISPPDSPIGGAAQLPVTSVVPPTPATERPATPVRAGTPQGRTSSPSKAEDEPVALGSSGSLKRNTSSETSRLRGPRGARGPRPPGGHASRGSVNALAAQFENK</sequence>
<protein>
    <recommendedName>
        <fullName evidence="6">RhoGAP-domain-containing protein</fullName>
    </recommendedName>
</protein>
<dbReference type="GO" id="GO:0000935">
    <property type="term" value="C:division septum"/>
    <property type="evidence" value="ECO:0007669"/>
    <property type="project" value="TreeGrafter"/>
</dbReference>
<dbReference type="PROSITE" id="PS50238">
    <property type="entry name" value="RHOGAP"/>
    <property type="match status" value="1"/>
</dbReference>
<feature type="compositionally biased region" description="Pro residues" evidence="1">
    <location>
        <begin position="932"/>
        <end position="944"/>
    </location>
</feature>
<feature type="domain" description="Rho-GAP" evidence="3">
    <location>
        <begin position="654"/>
        <end position="856"/>
    </location>
</feature>
<dbReference type="GeneID" id="28981349"/>
<dbReference type="AlphaFoldDB" id="A0A0J0XSN7"/>
<gene>
    <name evidence="4" type="ORF">CC85DRAFT_257483</name>
</gene>
<accession>A0A0J0XSN7</accession>
<dbReference type="OrthoDB" id="2155291at2759"/>
<organism evidence="4 5">
    <name type="scientific">Cutaneotrichosporon oleaginosum</name>
    <dbReference type="NCBI Taxonomy" id="879819"/>
    <lineage>
        <taxon>Eukaryota</taxon>
        <taxon>Fungi</taxon>
        <taxon>Dikarya</taxon>
        <taxon>Basidiomycota</taxon>
        <taxon>Agaricomycotina</taxon>
        <taxon>Tremellomycetes</taxon>
        <taxon>Trichosporonales</taxon>
        <taxon>Trichosporonaceae</taxon>
        <taxon>Cutaneotrichosporon</taxon>
    </lineage>
</organism>
<evidence type="ECO:0000259" key="2">
    <source>
        <dbReference type="PROSITE" id="PS50186"/>
    </source>
</evidence>
<evidence type="ECO:0000256" key="1">
    <source>
        <dbReference type="SAM" id="MobiDB-lite"/>
    </source>
</evidence>
<evidence type="ECO:0000313" key="4">
    <source>
        <dbReference type="EMBL" id="KLT44070.1"/>
    </source>
</evidence>
<feature type="compositionally biased region" description="Low complexity" evidence="1">
    <location>
        <begin position="1004"/>
        <end position="1024"/>
    </location>
</feature>
<dbReference type="GO" id="GO:0005886">
    <property type="term" value="C:plasma membrane"/>
    <property type="evidence" value="ECO:0007669"/>
    <property type="project" value="TreeGrafter"/>
</dbReference>
<dbReference type="RefSeq" id="XP_018280561.1">
    <property type="nucleotide sequence ID" value="XM_018420746.1"/>
</dbReference>
<dbReference type="PROSITE" id="PS50186">
    <property type="entry name" value="DEP"/>
    <property type="match status" value="1"/>
</dbReference>
<feature type="region of interest" description="Disordered" evidence="1">
    <location>
        <begin position="903"/>
        <end position="1092"/>
    </location>
</feature>
<feature type="region of interest" description="Disordered" evidence="1">
    <location>
        <begin position="171"/>
        <end position="309"/>
    </location>
</feature>
<evidence type="ECO:0008006" key="6">
    <source>
        <dbReference type="Google" id="ProtNLM"/>
    </source>
</evidence>
<feature type="compositionally biased region" description="Low complexity" evidence="1">
    <location>
        <begin position="910"/>
        <end position="923"/>
    </location>
</feature>
<dbReference type="InterPro" id="IPR036390">
    <property type="entry name" value="WH_DNA-bd_sf"/>
</dbReference>